<comment type="caution">
    <text evidence="2">The sequence shown here is derived from an EMBL/GenBank/DDBJ whole genome shotgun (WGS) entry which is preliminary data.</text>
</comment>
<protein>
    <submittedName>
        <fullName evidence="2">Uncharacterized protein</fullName>
    </submittedName>
</protein>
<evidence type="ECO:0000313" key="3">
    <source>
        <dbReference type="Proteomes" id="UP000321514"/>
    </source>
</evidence>
<name>A0A511T395_MYXFU</name>
<sequence>MPLGTVKPEGSDMRSKPRGPGVVLAEAGVTAPEAGAFGCGGVAGEVVRSNVDKTLASGSGHMRWTPKGTRGA</sequence>
<feature type="region of interest" description="Disordered" evidence="1">
    <location>
        <begin position="1"/>
        <end position="20"/>
    </location>
</feature>
<dbReference type="Proteomes" id="UP000321514">
    <property type="component" value="Unassembled WGS sequence"/>
</dbReference>
<proteinExistence type="predicted"/>
<evidence type="ECO:0000313" key="2">
    <source>
        <dbReference type="EMBL" id="GEN08636.1"/>
    </source>
</evidence>
<dbReference type="EMBL" id="BJXR01000030">
    <property type="protein sequence ID" value="GEN08636.1"/>
    <property type="molecule type" value="Genomic_DNA"/>
</dbReference>
<dbReference type="AlphaFoldDB" id="A0A511T395"/>
<gene>
    <name evidence="2" type="ORF">MFU01_36730</name>
</gene>
<evidence type="ECO:0000256" key="1">
    <source>
        <dbReference type="SAM" id="MobiDB-lite"/>
    </source>
</evidence>
<organism evidence="2 3">
    <name type="scientific">Myxococcus fulvus</name>
    <dbReference type="NCBI Taxonomy" id="33"/>
    <lineage>
        <taxon>Bacteria</taxon>
        <taxon>Pseudomonadati</taxon>
        <taxon>Myxococcota</taxon>
        <taxon>Myxococcia</taxon>
        <taxon>Myxococcales</taxon>
        <taxon>Cystobacterineae</taxon>
        <taxon>Myxococcaceae</taxon>
        <taxon>Myxococcus</taxon>
    </lineage>
</organism>
<accession>A0A511T395</accession>
<reference evidence="2 3" key="1">
    <citation type="submission" date="2019-07" db="EMBL/GenBank/DDBJ databases">
        <title>Whole genome shotgun sequence of Myxococcus fulvus NBRC 100333.</title>
        <authorList>
            <person name="Hosoyama A."/>
            <person name="Uohara A."/>
            <person name="Ohji S."/>
            <person name="Ichikawa N."/>
        </authorList>
    </citation>
    <scope>NUCLEOTIDE SEQUENCE [LARGE SCALE GENOMIC DNA]</scope>
    <source>
        <strain evidence="2 3">NBRC 100333</strain>
    </source>
</reference>